<dbReference type="STRING" id="1280837.A0A316VEA1"/>
<dbReference type="Gene3D" id="3.40.50.12780">
    <property type="entry name" value="N-terminal domain of ligase-like"/>
    <property type="match status" value="1"/>
</dbReference>
<dbReference type="EMBL" id="KZ819603">
    <property type="protein sequence ID" value="PWN34613.1"/>
    <property type="molecule type" value="Genomic_DNA"/>
</dbReference>
<keyword evidence="2" id="KW-0597">Phosphoprotein</keyword>
<evidence type="ECO:0000313" key="5">
    <source>
        <dbReference type="Proteomes" id="UP000245771"/>
    </source>
</evidence>
<dbReference type="SUPFAM" id="SSF56801">
    <property type="entry name" value="Acetyl-CoA synthetase-like"/>
    <property type="match status" value="1"/>
</dbReference>
<accession>A0A316VEA1</accession>
<reference evidence="4 5" key="1">
    <citation type="journal article" date="2018" name="Mol. Biol. Evol.">
        <title>Broad Genomic Sampling Reveals a Smut Pathogenic Ancestry of the Fungal Clade Ustilaginomycotina.</title>
        <authorList>
            <person name="Kijpornyongpan T."/>
            <person name="Mondo S.J."/>
            <person name="Barry K."/>
            <person name="Sandor L."/>
            <person name="Lee J."/>
            <person name="Lipzen A."/>
            <person name="Pangilinan J."/>
            <person name="LaButti K."/>
            <person name="Hainaut M."/>
            <person name="Henrissat B."/>
            <person name="Grigoriev I.V."/>
            <person name="Spatafora J.W."/>
            <person name="Aime M.C."/>
        </authorList>
    </citation>
    <scope>NUCLEOTIDE SEQUENCE [LARGE SCALE GENOMIC DNA]</scope>
    <source>
        <strain evidence="4 5">MCA 3882</strain>
    </source>
</reference>
<dbReference type="Gene3D" id="3.40.50.720">
    <property type="entry name" value="NAD(P)-binding Rossmann-like Domain"/>
    <property type="match status" value="1"/>
</dbReference>
<dbReference type="Proteomes" id="UP000245771">
    <property type="component" value="Unassembled WGS sequence"/>
</dbReference>
<sequence>MTITDERPFISINEMLDYRFKENANDDLVTFAIPALEGEKGAMEYETTTFSQFNTYVNWATYTLSKQFPPRKIGKPLRVVGLIARTDLDSYVNLFALFRLGHGALILSPNNSVEGIIHLIKKMSCRDIIYQQDSKETVKQLQEEMNLTTTLWIMINDMKGQTAPEIVRSELTYEEESDDFCTILHSSGSSNLPKPLPMTHKAWCRNMYGVEMGGASVFPFSHFSGVQSFFLSFQTRRTSMMMSSRVPYTSPNLVHLIETSLKAGSPELLCVPLTLKLLSEAPNGSNLLAQYQYVGFAGSVCPKPLGDKLVKAGVNLITFYGAKETGFCMSSLRDFERDKGWDIMRPRGNFADFARWEKQDDDEDVFELVVEKGWPPLSAANRPDGAFATSDLYTKHPTIPNGFHYISRKDDSLVHVHGKKTNPILIEMDLRSSPLIKDAMVFGANKMQTGCLIIPKNDDLTIEGLWDAISLANKRAPTWSRLEKEMVVVLPSSETFVMTDKKSLIRVKTTKKFESLIEEKYSNIEHSSQKHAVDQVKLSTSSQALSVVQTIVSEVMKDQITHLGSIKEDDVLFDKGLDSLAVMKIGSLIRSRIQFPTGVEADETAAFHHPTIRTLAEYLYGLSSGGSMGNGHDESLQSLDTMRQLLNKYTQQIETRSSSTENQGRKGTDTILLTGATGSLGAHLLSIAAQRQNVETVICLCRAKTNEEAQARVNESLTERRLPSVQSLASRCNIICLSSDLAKNHLGLTLEMYKTVLQSVTSIIHAAWPVNFSMGVTAFESSLQGCVSLINVSSRSSLAQPPRLLFCSSIAAAALHHSSKTQDAVMEELSIEPEDAVPNGYGRSKWIAEALHDAATAKIPNLNSKIVRIGQLSGDIVHGIWNEKEAYPLLIKTAQTIGCLPNLSNHQLYWLPVDVAAEMIVEVAMQGEKGTRVVHVASKDITDWSKILLAVRNAYPQVREVPLEKWLEELRTAKDQDPTSNPAIKLLDYYSSSWSSGSEGGIPKFDTSYTNKLLASKPQILKHTGALSQDNLIKMVSAWQQNGFLVHAL</sequence>
<dbReference type="InterPro" id="IPR042099">
    <property type="entry name" value="ANL_N_sf"/>
</dbReference>
<dbReference type="PANTHER" id="PTHR43439">
    <property type="entry name" value="PHENYLACETATE-COENZYME A LIGASE"/>
    <property type="match status" value="1"/>
</dbReference>
<organism evidence="4 5">
    <name type="scientific">Meira miltonrushii</name>
    <dbReference type="NCBI Taxonomy" id="1280837"/>
    <lineage>
        <taxon>Eukaryota</taxon>
        <taxon>Fungi</taxon>
        <taxon>Dikarya</taxon>
        <taxon>Basidiomycota</taxon>
        <taxon>Ustilaginomycotina</taxon>
        <taxon>Exobasidiomycetes</taxon>
        <taxon>Exobasidiales</taxon>
        <taxon>Brachybasidiaceae</taxon>
        <taxon>Meira</taxon>
    </lineage>
</organism>
<dbReference type="InterPro" id="IPR013120">
    <property type="entry name" value="FAR_NAD-bd"/>
</dbReference>
<dbReference type="OrthoDB" id="429813at2759"/>
<gene>
    <name evidence="4" type="ORF">FA14DRAFT_32160</name>
</gene>
<feature type="domain" description="Carrier" evidence="3">
    <location>
        <begin position="539"/>
        <end position="623"/>
    </location>
</feature>
<dbReference type="GO" id="GO:0031177">
    <property type="term" value="F:phosphopantetheine binding"/>
    <property type="evidence" value="ECO:0007669"/>
    <property type="project" value="InterPro"/>
</dbReference>
<dbReference type="InterPro" id="IPR000873">
    <property type="entry name" value="AMP-dep_synth/lig_dom"/>
</dbReference>
<dbReference type="SMART" id="SM00823">
    <property type="entry name" value="PKS_PP"/>
    <property type="match status" value="1"/>
</dbReference>
<dbReference type="SUPFAM" id="SSF51735">
    <property type="entry name" value="NAD(P)-binding Rossmann-fold domains"/>
    <property type="match status" value="1"/>
</dbReference>
<dbReference type="InterPro" id="IPR009081">
    <property type="entry name" value="PP-bd_ACP"/>
</dbReference>
<dbReference type="RefSeq" id="XP_025354915.1">
    <property type="nucleotide sequence ID" value="XM_025502193.1"/>
</dbReference>
<proteinExistence type="predicted"/>
<dbReference type="InterPro" id="IPR051414">
    <property type="entry name" value="Adenylate-forming_Reductase"/>
</dbReference>
<dbReference type="PROSITE" id="PS50075">
    <property type="entry name" value="CARRIER"/>
    <property type="match status" value="1"/>
</dbReference>
<dbReference type="InterPro" id="IPR036736">
    <property type="entry name" value="ACP-like_sf"/>
</dbReference>
<keyword evidence="1" id="KW-0596">Phosphopantetheine</keyword>
<evidence type="ECO:0000256" key="1">
    <source>
        <dbReference type="ARBA" id="ARBA00022450"/>
    </source>
</evidence>
<dbReference type="InterPro" id="IPR036291">
    <property type="entry name" value="NAD(P)-bd_dom_sf"/>
</dbReference>
<dbReference type="Pfam" id="PF00501">
    <property type="entry name" value="AMP-binding"/>
    <property type="match status" value="1"/>
</dbReference>
<dbReference type="InterPro" id="IPR020806">
    <property type="entry name" value="PKS_PP-bd"/>
</dbReference>
<dbReference type="Pfam" id="PF07993">
    <property type="entry name" value="NAD_binding_4"/>
    <property type="match status" value="1"/>
</dbReference>
<dbReference type="InParanoid" id="A0A316VEA1"/>
<dbReference type="Pfam" id="PF23562">
    <property type="entry name" value="AMP-binding_C_3"/>
    <property type="match status" value="1"/>
</dbReference>
<dbReference type="AlphaFoldDB" id="A0A316VEA1"/>
<protein>
    <submittedName>
        <fullName evidence="4">Acetyl-CoA synthetase-like protein</fullName>
    </submittedName>
</protein>
<dbReference type="Pfam" id="PF00550">
    <property type="entry name" value="PP-binding"/>
    <property type="match status" value="1"/>
</dbReference>
<dbReference type="GeneID" id="37023974"/>
<dbReference type="SUPFAM" id="SSF47336">
    <property type="entry name" value="ACP-like"/>
    <property type="match status" value="1"/>
</dbReference>
<evidence type="ECO:0000256" key="2">
    <source>
        <dbReference type="ARBA" id="ARBA00022553"/>
    </source>
</evidence>
<name>A0A316VEA1_9BASI</name>
<dbReference type="PANTHER" id="PTHR43439:SF2">
    <property type="entry name" value="ENZYME, PUTATIVE (JCVI)-RELATED"/>
    <property type="match status" value="1"/>
</dbReference>
<keyword evidence="5" id="KW-1185">Reference proteome</keyword>
<dbReference type="Gene3D" id="1.10.1200.10">
    <property type="entry name" value="ACP-like"/>
    <property type="match status" value="1"/>
</dbReference>
<evidence type="ECO:0000313" key="4">
    <source>
        <dbReference type="EMBL" id="PWN34613.1"/>
    </source>
</evidence>
<evidence type="ECO:0000259" key="3">
    <source>
        <dbReference type="PROSITE" id="PS50075"/>
    </source>
</evidence>